<evidence type="ECO:0008006" key="5">
    <source>
        <dbReference type="Google" id="ProtNLM"/>
    </source>
</evidence>
<proteinExistence type="predicted"/>
<keyword evidence="2" id="KW-0732">Signal</keyword>
<feature type="region of interest" description="Disordered" evidence="1">
    <location>
        <begin position="24"/>
        <end position="76"/>
    </location>
</feature>
<reference evidence="3 4" key="1">
    <citation type="submission" date="2016-01" db="EMBL/GenBank/DDBJ databases">
        <title>Characterization of the Clostridium difficile lineages that are prevalent in Hong Kong and China.</title>
        <authorList>
            <person name="Kwok J.S.-L."/>
            <person name="Lam W.-Y."/>
            <person name="Ip M."/>
            <person name="Chan T.-F."/>
            <person name="Hawkey P.M."/>
            <person name="Tsui S.K.-W."/>
        </authorList>
    </citation>
    <scope>NUCLEOTIDE SEQUENCE [LARGE SCALE GENOMIC DNA]</scope>
    <source>
        <strain evidence="3 4">300064</strain>
    </source>
</reference>
<dbReference type="RefSeq" id="WP_003409634.1">
    <property type="nucleotide sequence ID" value="NZ_CANCWB010000001.1"/>
</dbReference>
<accession>A0A2S7FDK6</accession>
<feature type="signal peptide" evidence="2">
    <location>
        <begin position="1"/>
        <end position="20"/>
    </location>
</feature>
<name>A0A2S7FDK6_CLOBU</name>
<dbReference type="EMBL" id="LRDH01000056">
    <property type="protein sequence ID" value="PPV16995.1"/>
    <property type="molecule type" value="Genomic_DNA"/>
</dbReference>
<gene>
    <name evidence="3" type="ORF">AWN73_09095</name>
</gene>
<feature type="compositionally biased region" description="Basic and acidic residues" evidence="1">
    <location>
        <begin position="50"/>
        <end position="68"/>
    </location>
</feature>
<protein>
    <recommendedName>
        <fullName evidence="5">Lipoprotein</fullName>
    </recommendedName>
</protein>
<dbReference type="PROSITE" id="PS51257">
    <property type="entry name" value="PROKAR_LIPOPROTEIN"/>
    <property type="match status" value="1"/>
</dbReference>
<feature type="compositionally biased region" description="Low complexity" evidence="1">
    <location>
        <begin position="30"/>
        <end position="49"/>
    </location>
</feature>
<organism evidence="3 4">
    <name type="scientific">Clostridium butyricum</name>
    <dbReference type="NCBI Taxonomy" id="1492"/>
    <lineage>
        <taxon>Bacteria</taxon>
        <taxon>Bacillati</taxon>
        <taxon>Bacillota</taxon>
        <taxon>Clostridia</taxon>
        <taxon>Eubacteriales</taxon>
        <taxon>Clostridiaceae</taxon>
        <taxon>Clostridium</taxon>
    </lineage>
</organism>
<feature type="chain" id="PRO_5038390238" description="Lipoprotein" evidence="2">
    <location>
        <begin position="21"/>
        <end position="215"/>
    </location>
</feature>
<sequence length="215" mass="23717">MIRKLILTTVLMLSVFTIVSCGSKKKTESDSNTPPVTDSSSSSSTNTESNKNDDDKKNETENKSETESKPQSNAKDTDSKIKFSIYKIDENSLEPNEVSSISLDSSLSLNDKLNQLSNAVSKTNFDGLTLQVKSIDTINGKKVATINLVDSGDKTWVPKFQGSTGGQVTANTLIENFLQSNNKSNVDWIDGVKFLYNNETIEYDHVSELSEVHYK</sequence>
<evidence type="ECO:0000313" key="3">
    <source>
        <dbReference type="EMBL" id="PPV16995.1"/>
    </source>
</evidence>
<dbReference type="Proteomes" id="UP000238081">
    <property type="component" value="Unassembled WGS sequence"/>
</dbReference>
<evidence type="ECO:0000313" key="4">
    <source>
        <dbReference type="Proteomes" id="UP000238081"/>
    </source>
</evidence>
<evidence type="ECO:0000256" key="1">
    <source>
        <dbReference type="SAM" id="MobiDB-lite"/>
    </source>
</evidence>
<evidence type="ECO:0000256" key="2">
    <source>
        <dbReference type="SAM" id="SignalP"/>
    </source>
</evidence>
<comment type="caution">
    <text evidence="3">The sequence shown here is derived from an EMBL/GenBank/DDBJ whole genome shotgun (WGS) entry which is preliminary data.</text>
</comment>
<dbReference type="AlphaFoldDB" id="A0A2S7FDK6"/>